<dbReference type="AlphaFoldDB" id="A0AAN8L3M7"/>
<gene>
    <name evidence="1" type="ORF">J4Q44_G00312960</name>
</gene>
<accession>A0AAN8L3M7</accession>
<dbReference type="Proteomes" id="UP001356427">
    <property type="component" value="Unassembled WGS sequence"/>
</dbReference>
<evidence type="ECO:0000313" key="2">
    <source>
        <dbReference type="Proteomes" id="UP001356427"/>
    </source>
</evidence>
<reference evidence="1 2" key="1">
    <citation type="submission" date="2021-04" db="EMBL/GenBank/DDBJ databases">
        <authorList>
            <person name="De Guttry C."/>
            <person name="Zahm M."/>
            <person name="Klopp C."/>
            <person name="Cabau C."/>
            <person name="Louis A."/>
            <person name="Berthelot C."/>
            <person name="Parey E."/>
            <person name="Roest Crollius H."/>
            <person name="Montfort J."/>
            <person name="Robinson-Rechavi M."/>
            <person name="Bucao C."/>
            <person name="Bouchez O."/>
            <person name="Gislard M."/>
            <person name="Lluch J."/>
            <person name="Milhes M."/>
            <person name="Lampietro C."/>
            <person name="Lopez Roques C."/>
            <person name="Donnadieu C."/>
            <person name="Braasch I."/>
            <person name="Desvignes T."/>
            <person name="Postlethwait J."/>
            <person name="Bobe J."/>
            <person name="Wedekind C."/>
            <person name="Guiguen Y."/>
        </authorList>
    </citation>
    <scope>NUCLEOTIDE SEQUENCE [LARGE SCALE GENOMIC DNA]</scope>
    <source>
        <strain evidence="1">Cs_M1</strain>
        <tissue evidence="1">Blood</tissue>
    </source>
</reference>
<evidence type="ECO:0000313" key="1">
    <source>
        <dbReference type="EMBL" id="KAK6298241.1"/>
    </source>
</evidence>
<protein>
    <submittedName>
        <fullName evidence="1">Uncharacterized protein</fullName>
    </submittedName>
</protein>
<proteinExistence type="predicted"/>
<sequence length="309" mass="32019">MDVGVGERFKGVVLEDTFLEDRAGERCKEVGEGDTILEDRAGERCKEVGEGDTILEDRAGERFKEVVVGEACTGVVVREACTGVVVREACTGVVVGEACTGVVVGEACTGVVAGETFKGLGTGLVGEPGVRGNISGVMGVTCTGVVMGESCTGGVRGETPAGLMLGETGSGATVGDTIKVTLVGDILTWAISVSSGAPEPRLGWDDRVFTGLEVCTGAVFNGALKRGSSSTTGWLSGTLTPTGSLPLRSENRTRLFFRLAAVATTPFVLSVLTSLNMLCRLYPSFLWGSSSSPFSLSRASDWSNWSPDP</sequence>
<dbReference type="EMBL" id="JAGTTL010000030">
    <property type="protein sequence ID" value="KAK6298241.1"/>
    <property type="molecule type" value="Genomic_DNA"/>
</dbReference>
<keyword evidence="2" id="KW-1185">Reference proteome</keyword>
<comment type="caution">
    <text evidence="1">The sequence shown here is derived from an EMBL/GenBank/DDBJ whole genome shotgun (WGS) entry which is preliminary data.</text>
</comment>
<name>A0AAN8L3M7_9TELE</name>
<organism evidence="1 2">
    <name type="scientific">Coregonus suidteri</name>
    <dbReference type="NCBI Taxonomy" id="861788"/>
    <lineage>
        <taxon>Eukaryota</taxon>
        <taxon>Metazoa</taxon>
        <taxon>Chordata</taxon>
        <taxon>Craniata</taxon>
        <taxon>Vertebrata</taxon>
        <taxon>Euteleostomi</taxon>
        <taxon>Actinopterygii</taxon>
        <taxon>Neopterygii</taxon>
        <taxon>Teleostei</taxon>
        <taxon>Protacanthopterygii</taxon>
        <taxon>Salmoniformes</taxon>
        <taxon>Salmonidae</taxon>
        <taxon>Coregoninae</taxon>
        <taxon>Coregonus</taxon>
    </lineage>
</organism>